<feature type="region of interest" description="Disordered" evidence="7">
    <location>
        <begin position="342"/>
        <end position="395"/>
    </location>
</feature>
<comment type="catalytic activity">
    <reaction evidence="6">
        <text>L-lysyl(27)-[histone H3] + 3 S-adenosyl-L-methionine = N(6),N(6),N(6)-trimethyl-L-lysyl(27)-[histone H3] + 3 S-adenosyl-L-homocysteine + 3 H(+)</text>
        <dbReference type="Rhea" id="RHEA:60292"/>
        <dbReference type="Rhea" id="RHEA-COMP:15535"/>
        <dbReference type="Rhea" id="RHEA-COMP:15548"/>
        <dbReference type="ChEBI" id="CHEBI:15378"/>
        <dbReference type="ChEBI" id="CHEBI:29969"/>
        <dbReference type="ChEBI" id="CHEBI:57856"/>
        <dbReference type="ChEBI" id="CHEBI:59789"/>
        <dbReference type="ChEBI" id="CHEBI:61961"/>
        <dbReference type="EC" id="2.1.1.356"/>
    </reaction>
</comment>
<feature type="region of interest" description="Disordered" evidence="7">
    <location>
        <begin position="84"/>
        <end position="299"/>
    </location>
</feature>
<feature type="compositionally biased region" description="Basic residues" evidence="7">
    <location>
        <begin position="1"/>
        <end position="10"/>
    </location>
</feature>
<gene>
    <name evidence="10" type="ORF">PHMEG_00020789</name>
</gene>
<dbReference type="PROSITE" id="PS50280">
    <property type="entry name" value="SET"/>
    <property type="match status" value="1"/>
</dbReference>
<feature type="compositionally biased region" description="Basic residues" evidence="7">
    <location>
        <begin position="36"/>
        <end position="47"/>
    </location>
</feature>
<evidence type="ECO:0000256" key="4">
    <source>
        <dbReference type="ARBA" id="ARBA00023015"/>
    </source>
</evidence>
<feature type="domain" description="SET" evidence="8">
    <location>
        <begin position="1257"/>
        <end position="1374"/>
    </location>
</feature>
<evidence type="ECO:0000259" key="9">
    <source>
        <dbReference type="PROSITE" id="PS51633"/>
    </source>
</evidence>
<dbReference type="InterPro" id="IPR045318">
    <property type="entry name" value="EZH1/2-like"/>
</dbReference>
<dbReference type="PROSITE" id="PS51633">
    <property type="entry name" value="CXC"/>
    <property type="match status" value="1"/>
</dbReference>
<keyword evidence="2" id="KW-0808">Transferase</keyword>
<dbReference type="Pfam" id="PF18264">
    <property type="entry name" value="preSET_CXC"/>
    <property type="match status" value="1"/>
</dbReference>
<dbReference type="Proteomes" id="UP000198211">
    <property type="component" value="Unassembled WGS sequence"/>
</dbReference>
<evidence type="ECO:0000256" key="5">
    <source>
        <dbReference type="ARBA" id="ARBA00023163"/>
    </source>
</evidence>
<dbReference type="CDD" id="cd10519">
    <property type="entry name" value="SET_EZH"/>
    <property type="match status" value="1"/>
</dbReference>
<dbReference type="GO" id="GO:0005634">
    <property type="term" value="C:nucleus"/>
    <property type="evidence" value="ECO:0007669"/>
    <property type="project" value="TreeGrafter"/>
</dbReference>
<keyword evidence="1" id="KW-0489">Methyltransferase</keyword>
<name>A0A225VNI3_9STRA</name>
<dbReference type="GO" id="GO:0140951">
    <property type="term" value="F:histone H3K27 trimethyltransferase activity"/>
    <property type="evidence" value="ECO:0007669"/>
    <property type="project" value="UniProtKB-EC"/>
</dbReference>
<dbReference type="InterPro" id="IPR046341">
    <property type="entry name" value="SET_dom_sf"/>
</dbReference>
<evidence type="ECO:0000313" key="10">
    <source>
        <dbReference type="EMBL" id="OWZ06895.1"/>
    </source>
</evidence>
<evidence type="ECO:0000256" key="1">
    <source>
        <dbReference type="ARBA" id="ARBA00022603"/>
    </source>
</evidence>
<feature type="compositionally biased region" description="Basic and acidic residues" evidence="7">
    <location>
        <begin position="254"/>
        <end position="274"/>
    </location>
</feature>
<dbReference type="GO" id="GO:0032259">
    <property type="term" value="P:methylation"/>
    <property type="evidence" value="ECO:0007669"/>
    <property type="project" value="UniProtKB-KW"/>
</dbReference>
<feature type="compositionally biased region" description="Basic residues" evidence="7">
    <location>
        <begin position="89"/>
        <end position="101"/>
    </location>
</feature>
<keyword evidence="11" id="KW-1185">Reference proteome</keyword>
<feature type="compositionally biased region" description="Basic and acidic residues" evidence="7">
    <location>
        <begin position="350"/>
        <end position="361"/>
    </location>
</feature>
<dbReference type="EMBL" id="NBNE01003772">
    <property type="protein sequence ID" value="OWZ06895.1"/>
    <property type="molecule type" value="Genomic_DNA"/>
</dbReference>
<dbReference type="PANTHER" id="PTHR45747">
    <property type="entry name" value="HISTONE-LYSINE N-METHYLTRANSFERASE E(Z)"/>
    <property type="match status" value="1"/>
</dbReference>
<keyword evidence="3" id="KW-0949">S-adenosyl-L-methionine</keyword>
<dbReference type="SMART" id="SM01114">
    <property type="entry name" value="CXC"/>
    <property type="match status" value="1"/>
</dbReference>
<dbReference type="SUPFAM" id="SSF82199">
    <property type="entry name" value="SET domain"/>
    <property type="match status" value="1"/>
</dbReference>
<dbReference type="OrthoDB" id="6141102at2759"/>
<dbReference type="Pfam" id="PF00856">
    <property type="entry name" value="SET"/>
    <property type="match status" value="1"/>
</dbReference>
<dbReference type="STRING" id="4795.A0A225VNI3"/>
<feature type="compositionally biased region" description="Polar residues" evidence="7">
    <location>
        <begin position="189"/>
        <end position="200"/>
    </location>
</feature>
<evidence type="ECO:0000256" key="3">
    <source>
        <dbReference type="ARBA" id="ARBA00022691"/>
    </source>
</evidence>
<dbReference type="PANTHER" id="PTHR45747:SF4">
    <property type="entry name" value="HISTONE-LYSINE N-METHYLTRANSFERASE E(Z)"/>
    <property type="match status" value="1"/>
</dbReference>
<feature type="compositionally biased region" description="Basic residues" evidence="7">
    <location>
        <begin position="232"/>
        <end position="242"/>
    </location>
</feature>
<protein>
    <submittedName>
        <fullName evidence="10">Polycomb-like protein</fullName>
    </submittedName>
</protein>
<feature type="compositionally biased region" description="Basic and acidic residues" evidence="7">
    <location>
        <begin position="938"/>
        <end position="951"/>
    </location>
</feature>
<dbReference type="InterPro" id="IPR041355">
    <property type="entry name" value="Pre-SET_CXC"/>
</dbReference>
<evidence type="ECO:0000256" key="7">
    <source>
        <dbReference type="SAM" id="MobiDB-lite"/>
    </source>
</evidence>
<keyword evidence="4" id="KW-0805">Transcription regulation</keyword>
<feature type="region of interest" description="Disordered" evidence="7">
    <location>
        <begin position="1"/>
        <end position="65"/>
    </location>
</feature>
<feature type="compositionally biased region" description="Polar residues" evidence="7">
    <location>
        <begin position="106"/>
        <end position="117"/>
    </location>
</feature>
<accession>A0A225VNI3</accession>
<evidence type="ECO:0000256" key="6">
    <source>
        <dbReference type="ARBA" id="ARBA00048568"/>
    </source>
</evidence>
<dbReference type="InterPro" id="IPR026489">
    <property type="entry name" value="CXC_dom"/>
</dbReference>
<dbReference type="GO" id="GO:0031507">
    <property type="term" value="P:heterochromatin formation"/>
    <property type="evidence" value="ECO:0007669"/>
    <property type="project" value="TreeGrafter"/>
</dbReference>
<evidence type="ECO:0000259" key="8">
    <source>
        <dbReference type="PROSITE" id="PS50280"/>
    </source>
</evidence>
<dbReference type="Gene3D" id="2.170.270.10">
    <property type="entry name" value="SET domain"/>
    <property type="match status" value="1"/>
</dbReference>
<feature type="compositionally biased region" description="Basic and acidic residues" evidence="7">
    <location>
        <begin position="53"/>
        <end position="65"/>
    </location>
</feature>
<proteinExistence type="predicted"/>
<feature type="compositionally biased region" description="Acidic residues" evidence="7">
    <location>
        <begin position="1398"/>
        <end position="1409"/>
    </location>
</feature>
<sequence length="1409" mass="159864">MVSSGHRKRAIFSGSDSSHENEGSEDIMDGLAQLQRSRRGPAPKRTKVAATKTRHDPRADGEMREITEGMSFYELQAQEQMMAKFQAQNRRKVPRMVSSKKKPTEAQVSRNASSGSKIQAPERALEHHHRQTARKSAPMQANYGNGSGSEDSEDSGEKWGEFTKKSAQRTALRRQQHAASDVRNREMTHNSTRTNGASQKTNKETLRKMALPESLEQRKNVKRTLPSNSRSTKQRVVGRKSRSSSSDSETGEERDERIEEGIKESGESSDDKVELIAQPTSQRQEKTVSHKKTSPPVIETDSQAALRTVLHGTSETQHLKEKMSYRELQEQEKMMAFFSAQKRRNASSTGRKENQNGRSTKETNGAVKRTNSSTTTNGEIKTNGTTKTNGSGRRARMGFNQEEYYDTSSTVYAATPSRSGFLASNAPFVSAAGCTEKPEEKSSDRVINSTSWRRLVFEEAPPNILFGVSTKPYSYGSDRPLWDYDRKGELKEMCKFVGAVGQGDAITEDNFEIQLPSQSQVNRQVQQLVEQELPYIKKCHARRVRHILRNARKQVSEYLQAHQFFRSERYRRLQWSEIASHQSWLNVSPIERITSKRALQSPAHTVRPYNYLVGDVRYYVHRDQTPLRCLVYPETVTHLPNDITAIRRSFTMIGIRKNAFVEDDPILRYVPYLGDGEKLVVDNDLYTETTMSKERRIAVLGEGEDLKVLNPGARDDEIMEYLLRVIVGKCGSSEQVFLALQHEAGFDRPRIDYCAMKDTYKAEQRTANRIAKLRELIAVESDTFTNGIPVTQLSACESVRSLAHPYWFLQDTPDPQFLTARLQPPLSVFESNYVHAPEVLGMRNRKTFEGLVEWHRDLFCRRCFTYDCDEHGIQNPQRSLRADPVYPMVNASCIVLRRQEVLVNESNACAEDGRMNLSTKTDIIEVASSSASSEDEVQDYKDQQVPEKHAELQPSTGYRRSRRAQTRISSLATKSLETQEKILESERLAHQEKQRKRREKFAQAADKSEYLDNSYLPAVTTMLKKLLSKTQSCGPSCWIIAGKELDQSYLELRRVDSVLVRKLASSLGPNACVISAVLNSPTCTCRQISRFLTEEKRRWDSGDDLGNENDLSMPFEMRRKGRRHNSGVGSNKSLAKRIREQRSYDREKKLSYKPCNHDGVCDETCDCTKRGHSCNRTCSCPRDCPNRFQGCKCSMGNCHTSACPCFTAGRECDPDYCFTCGASDAAVMAFHPEYKSWSSYNLNICRNMNMLRGSIQKKVGVAFSATHGWGAYALEPIHKDEFVLEYTGELITDEEAERRGAIYDRKAVSYLFGVNSEYVVDAARKGNKAKFANHKAKGMANLDVKIIASNGEHRIGLFANEAIEVGAELFFDYGYHHDTAPQWSQHGKSQPEKRGYDIVDDENEWEQWE</sequence>
<reference evidence="11" key="1">
    <citation type="submission" date="2017-03" db="EMBL/GenBank/DDBJ databases">
        <title>Phytopthora megakarya and P. palmivora, two closely related causual agents of cacao black pod achieved similar genome size and gene model numbers by different mechanisms.</title>
        <authorList>
            <person name="Ali S."/>
            <person name="Shao J."/>
            <person name="Larry D.J."/>
            <person name="Kronmiller B."/>
            <person name="Shen D."/>
            <person name="Strem M.D."/>
            <person name="Melnick R.L."/>
            <person name="Guiltinan M.J."/>
            <person name="Tyler B.M."/>
            <person name="Meinhardt L.W."/>
            <person name="Bailey B.A."/>
        </authorList>
    </citation>
    <scope>NUCLEOTIDE SEQUENCE [LARGE SCALE GENOMIC DNA]</scope>
    <source>
        <strain evidence="11">zdho120</strain>
    </source>
</reference>
<feature type="region of interest" description="Disordered" evidence="7">
    <location>
        <begin position="927"/>
        <end position="964"/>
    </location>
</feature>
<evidence type="ECO:0000256" key="2">
    <source>
        <dbReference type="ARBA" id="ARBA00022679"/>
    </source>
</evidence>
<dbReference type="InterPro" id="IPR001214">
    <property type="entry name" value="SET_dom"/>
</dbReference>
<comment type="caution">
    <text evidence="10">The sequence shown here is derived from an EMBL/GenBank/DDBJ whole genome shotgun (WGS) entry which is preliminary data.</text>
</comment>
<dbReference type="GO" id="GO:0003682">
    <property type="term" value="F:chromatin binding"/>
    <property type="evidence" value="ECO:0007669"/>
    <property type="project" value="TreeGrafter"/>
</dbReference>
<dbReference type="InterPro" id="IPR033467">
    <property type="entry name" value="Tesmin/TSO1-like_CXC"/>
</dbReference>
<feature type="compositionally biased region" description="Low complexity" evidence="7">
    <location>
        <begin position="374"/>
        <end position="390"/>
    </location>
</feature>
<feature type="region of interest" description="Disordered" evidence="7">
    <location>
        <begin position="1381"/>
        <end position="1409"/>
    </location>
</feature>
<feature type="domain" description="CXC" evidence="9">
    <location>
        <begin position="1135"/>
        <end position="1237"/>
    </location>
</feature>
<organism evidence="10 11">
    <name type="scientific">Phytophthora megakarya</name>
    <dbReference type="NCBI Taxonomy" id="4795"/>
    <lineage>
        <taxon>Eukaryota</taxon>
        <taxon>Sar</taxon>
        <taxon>Stramenopiles</taxon>
        <taxon>Oomycota</taxon>
        <taxon>Peronosporomycetes</taxon>
        <taxon>Peronosporales</taxon>
        <taxon>Peronosporaceae</taxon>
        <taxon>Phytophthora</taxon>
    </lineage>
</organism>
<feature type="compositionally biased region" description="Basic and acidic residues" evidence="7">
    <location>
        <begin position="155"/>
        <end position="164"/>
    </location>
</feature>
<dbReference type="SMART" id="SM00317">
    <property type="entry name" value="SET"/>
    <property type="match status" value="1"/>
</dbReference>
<keyword evidence="5" id="KW-0804">Transcription</keyword>
<evidence type="ECO:0000313" key="11">
    <source>
        <dbReference type="Proteomes" id="UP000198211"/>
    </source>
</evidence>